<name>A0A075R5F4_BRELA</name>
<gene>
    <name evidence="3" type="ORF">BRLA_c034850</name>
</gene>
<comment type="similarity">
    <text evidence="1">Belongs to the UPF0749 family.</text>
</comment>
<evidence type="ECO:0000256" key="2">
    <source>
        <dbReference type="SAM" id="Coils"/>
    </source>
</evidence>
<evidence type="ECO:0000313" key="3">
    <source>
        <dbReference type="EMBL" id="AIG27797.1"/>
    </source>
</evidence>
<dbReference type="PANTHER" id="PTHR37313">
    <property type="entry name" value="UPF0749 PROTEIN RV1825"/>
    <property type="match status" value="1"/>
</dbReference>
<keyword evidence="2" id="KW-0175">Coiled coil</keyword>
<evidence type="ECO:0008006" key="5">
    <source>
        <dbReference type="Google" id="ProtNLM"/>
    </source>
</evidence>
<evidence type="ECO:0000313" key="4">
    <source>
        <dbReference type="Proteomes" id="UP000005850"/>
    </source>
</evidence>
<sequence length="241" mass="26236">MTKGMRVRKFHVYLTLVMFSTGFLMANSIELTQLHKKVVQTEKEFQQETKLNERIIAEREKNRALEQQYADTQRKISQVETAMANHQSEAAALLTALDRARMLAGTVPATGAGVMVTLRDNPSPISTNVVQNIVHEQDIWRVVNELFVAGAEGISVNDQRLVTSSSIRCVGPTVIVNGVKSAAPFVIKAVGDPVTLEGALHLPGGVIDSFEGFIKIETAKKDSIELPAFVGDVKMGTSSSS</sequence>
<dbReference type="Gene3D" id="3.30.70.1880">
    <property type="entry name" value="Protein of unknown function DUF881"/>
    <property type="match status" value="1"/>
</dbReference>
<keyword evidence="4" id="KW-1185">Reference proteome</keyword>
<dbReference type="HOGENOM" id="CLU_040273_4_0_9"/>
<dbReference type="eggNOG" id="COG3879">
    <property type="taxonomic scope" value="Bacteria"/>
</dbReference>
<protein>
    <recommendedName>
        <fullName evidence="5">DUF881 domain-containing protein</fullName>
    </recommendedName>
</protein>
<feature type="coiled-coil region" evidence="2">
    <location>
        <begin position="48"/>
        <end position="89"/>
    </location>
</feature>
<dbReference type="InterPro" id="IPR010273">
    <property type="entry name" value="DUF881"/>
</dbReference>
<evidence type="ECO:0000256" key="1">
    <source>
        <dbReference type="ARBA" id="ARBA00009108"/>
    </source>
</evidence>
<dbReference type="EMBL" id="CP007806">
    <property type="protein sequence ID" value="AIG27797.1"/>
    <property type="molecule type" value="Genomic_DNA"/>
</dbReference>
<accession>A0A075R5F4</accession>
<dbReference type="STRING" id="1042163.BRLA_c034850"/>
<dbReference type="PANTHER" id="PTHR37313:SF2">
    <property type="entry name" value="UPF0749 PROTEIN YLXX"/>
    <property type="match status" value="1"/>
</dbReference>
<organism evidence="3 4">
    <name type="scientific">Brevibacillus laterosporus LMG 15441</name>
    <dbReference type="NCBI Taxonomy" id="1042163"/>
    <lineage>
        <taxon>Bacteria</taxon>
        <taxon>Bacillati</taxon>
        <taxon>Bacillota</taxon>
        <taxon>Bacilli</taxon>
        <taxon>Bacillales</taxon>
        <taxon>Paenibacillaceae</taxon>
        <taxon>Brevibacillus</taxon>
    </lineage>
</organism>
<dbReference type="KEGG" id="blr:BRLA_c034850"/>
<dbReference type="Pfam" id="PF05949">
    <property type="entry name" value="DUF881"/>
    <property type="match status" value="1"/>
</dbReference>
<dbReference type="Proteomes" id="UP000005850">
    <property type="component" value="Chromosome"/>
</dbReference>
<dbReference type="AlphaFoldDB" id="A0A075R5F4"/>
<reference evidence="3 4" key="1">
    <citation type="journal article" date="2011" name="J. Bacteriol.">
        <title>Genome sequence of Brevibacillus laterosporus LMG 15441, a pathogen of invertebrates.</title>
        <authorList>
            <person name="Djukic M."/>
            <person name="Poehlein A."/>
            <person name="Thurmer A."/>
            <person name="Daniel R."/>
        </authorList>
    </citation>
    <scope>NUCLEOTIDE SEQUENCE [LARGE SCALE GENOMIC DNA]</scope>
    <source>
        <strain evidence="3 4">LMG 15441</strain>
    </source>
</reference>
<proteinExistence type="inferred from homology"/>